<dbReference type="Pfam" id="PF02171">
    <property type="entry name" value="Piwi"/>
    <property type="match status" value="1"/>
</dbReference>
<name>A0A2K1QMR7_9PEZI</name>
<keyword evidence="4" id="KW-1185">Reference proteome</keyword>
<dbReference type="InterPro" id="IPR014811">
    <property type="entry name" value="ArgoL1"/>
</dbReference>
<feature type="compositionally biased region" description="Basic and acidic residues" evidence="1">
    <location>
        <begin position="922"/>
        <end position="936"/>
    </location>
</feature>
<gene>
    <name evidence="3" type="ORF">CAC42_162</name>
</gene>
<feature type="compositionally biased region" description="Low complexity" evidence="1">
    <location>
        <begin position="57"/>
        <end position="68"/>
    </location>
</feature>
<evidence type="ECO:0000313" key="3">
    <source>
        <dbReference type="EMBL" id="PNS16428.1"/>
    </source>
</evidence>
<dbReference type="Gene3D" id="3.30.420.10">
    <property type="entry name" value="Ribonuclease H-like superfamily/Ribonuclease H"/>
    <property type="match status" value="1"/>
</dbReference>
<protein>
    <submittedName>
        <fullName evidence="3">Protein argonaute</fullName>
    </submittedName>
</protein>
<dbReference type="SMART" id="SM00950">
    <property type="entry name" value="Piwi"/>
    <property type="match status" value="1"/>
</dbReference>
<dbReference type="GO" id="GO:0003676">
    <property type="term" value="F:nucleic acid binding"/>
    <property type="evidence" value="ECO:0007669"/>
    <property type="project" value="InterPro"/>
</dbReference>
<dbReference type="SUPFAM" id="SSF53098">
    <property type="entry name" value="Ribonuclease H-like"/>
    <property type="match status" value="1"/>
</dbReference>
<dbReference type="InterPro" id="IPR045246">
    <property type="entry name" value="Piwi_ago-like"/>
</dbReference>
<dbReference type="Pfam" id="PF08699">
    <property type="entry name" value="ArgoL1"/>
    <property type="match status" value="1"/>
</dbReference>
<dbReference type="EMBL" id="NKHZ01000057">
    <property type="protein sequence ID" value="PNS16428.1"/>
    <property type="molecule type" value="Genomic_DNA"/>
</dbReference>
<organism evidence="3 4">
    <name type="scientific">Sphaceloma murrayae</name>
    <dbReference type="NCBI Taxonomy" id="2082308"/>
    <lineage>
        <taxon>Eukaryota</taxon>
        <taxon>Fungi</taxon>
        <taxon>Dikarya</taxon>
        <taxon>Ascomycota</taxon>
        <taxon>Pezizomycotina</taxon>
        <taxon>Dothideomycetes</taxon>
        <taxon>Dothideomycetidae</taxon>
        <taxon>Myriangiales</taxon>
        <taxon>Elsinoaceae</taxon>
        <taxon>Sphaceloma</taxon>
    </lineage>
</organism>
<dbReference type="InterPro" id="IPR003165">
    <property type="entry name" value="Piwi"/>
</dbReference>
<reference evidence="3 4" key="1">
    <citation type="submission" date="2017-06" db="EMBL/GenBank/DDBJ databases">
        <title>Draft genome sequence of a variant of Elsinoe murrayae.</title>
        <authorList>
            <person name="Cheng Q."/>
        </authorList>
    </citation>
    <scope>NUCLEOTIDE SEQUENCE [LARGE SCALE GENOMIC DNA]</scope>
    <source>
        <strain evidence="3 4">CQ-2017a</strain>
    </source>
</reference>
<dbReference type="Pfam" id="PF16486">
    <property type="entry name" value="ArgoN"/>
    <property type="match status" value="1"/>
</dbReference>
<dbReference type="STRING" id="2082308.A0A2K1QMR7"/>
<evidence type="ECO:0000313" key="4">
    <source>
        <dbReference type="Proteomes" id="UP000243797"/>
    </source>
</evidence>
<evidence type="ECO:0000259" key="2">
    <source>
        <dbReference type="PROSITE" id="PS50822"/>
    </source>
</evidence>
<feature type="region of interest" description="Disordered" evidence="1">
    <location>
        <begin position="1"/>
        <end position="76"/>
    </location>
</feature>
<dbReference type="InterPro" id="IPR012337">
    <property type="entry name" value="RNaseH-like_sf"/>
</dbReference>
<dbReference type="OrthoDB" id="10252740at2759"/>
<sequence>MSNRGGGAGSGGFRGGRGGGQRGGGSQRGGGQDRGGFRGRPGRGDLPYHPAGDRGARGSSPRGRGAAANEKFTQRDISRARSMYTDGSQNQAPSVDAYEKPRLYRGAATEGVDKESLQAETAQLTRRVEGKLPKRTGYGAANGGPKETAVVTNYLKLLPRVDATNKQHRVDQPIYRYSLATAEQKMPKGKMRALARMVLTEPRFHASPEMRTATDFMGIIISSHKVDLGPDDTWSSEVDLRDATERAQDPNNNRVRLVAFEVKLTGTFTLGPLVKWLKGDPSIPRPQREEITQILNIIFGYYAVHNRLHVHQIGPTNKFFYDSYRNQNSADLGAGLRALRGYIASVRLGGGRMLLNLNVVSGAFYKLLPLRLLAWHLLKGDQATYDPSVLTPIDKKRLENMLKLVRIENHYEPLHDAEGKVMRNPDGTEARKKISRTICGFNPPHYLPATQQRFNIVDETTGQTRSVTVFEHFRRKYPNSGYEQDHGWPCVNVGTRAKPTYIPLQLCVLAPAQAVRRMLSGDQTSNMINFAARAPHANADKIISEGVAMFRLSPENQNEFQKQFGISAEPQLMKVPARFLNTPGLAYHKDGNKRARPPVIMGAWNLRGMRFYEPVTINKVVFVELNTWSSRGGNRNVRRTLYKYQPRDITQTFIEEFKRYGVKITEMEYMSCEVPAGGTFVNQPDYERAIDETFAAIKKKAGVSIWCLDEASTFTYSYIKKMGDVKHGVQSTCMTGKKLDNGLYKKDPGFFGNIALKINIKGDNAKGVNHYVQPNEIQDKDVAKIWDNDTMFIGIDVTHPAPGSTKATPSIAAVVANTNDHLAQWPGSLRRQAVSREEMVDSLQEMVVERLRLWQKVNKGSLPNRIIVYRDGVSEGQFPLVLQHERPGIAAAIKQMYTGKPQPRLAIITVTKRHHTRFYPSRTEDMDTSGRDRNTGEFKTTGNCRPGLVVDRGVTDPEAYDFFLQAHAGLQGTVRPARYTVLHDELAMGPDGLQKMTHTLCYLFNRATRAVSVAPPAYYADLLAERARCYLYNTYHGANIGATEENDDGGVGEWNGALHPSIRDTTFYI</sequence>
<dbReference type="InterPro" id="IPR036085">
    <property type="entry name" value="PAZ_dom_sf"/>
</dbReference>
<proteinExistence type="predicted"/>
<evidence type="ECO:0000256" key="1">
    <source>
        <dbReference type="SAM" id="MobiDB-lite"/>
    </source>
</evidence>
<dbReference type="InterPro" id="IPR032474">
    <property type="entry name" value="Argonaute_N"/>
</dbReference>
<dbReference type="SMART" id="SM01163">
    <property type="entry name" value="DUF1785"/>
    <property type="match status" value="1"/>
</dbReference>
<dbReference type="AlphaFoldDB" id="A0A2K1QMR7"/>
<dbReference type="CDD" id="cd04657">
    <property type="entry name" value="Piwi_ago-like"/>
    <property type="match status" value="1"/>
</dbReference>
<feature type="compositionally biased region" description="Gly residues" evidence="1">
    <location>
        <begin position="1"/>
        <end position="34"/>
    </location>
</feature>
<dbReference type="Gene3D" id="2.170.260.10">
    <property type="entry name" value="paz domain"/>
    <property type="match status" value="1"/>
</dbReference>
<accession>A0A2K1QMR7</accession>
<dbReference type="Proteomes" id="UP000243797">
    <property type="component" value="Unassembled WGS sequence"/>
</dbReference>
<dbReference type="SUPFAM" id="SSF101690">
    <property type="entry name" value="PAZ domain"/>
    <property type="match status" value="1"/>
</dbReference>
<feature type="domain" description="Piwi" evidence="2">
    <location>
        <begin position="703"/>
        <end position="1032"/>
    </location>
</feature>
<dbReference type="CDD" id="cd02846">
    <property type="entry name" value="PAZ_argonaute_like"/>
    <property type="match status" value="1"/>
</dbReference>
<dbReference type="InParanoid" id="A0A2K1QMR7"/>
<comment type="caution">
    <text evidence="3">The sequence shown here is derived from an EMBL/GenBank/DDBJ whole genome shotgun (WGS) entry which is preliminary data.</text>
</comment>
<dbReference type="PANTHER" id="PTHR22891">
    <property type="entry name" value="EUKARYOTIC TRANSLATION INITIATION FACTOR 2C"/>
    <property type="match status" value="1"/>
</dbReference>
<dbReference type="InterPro" id="IPR036397">
    <property type="entry name" value="RNaseH_sf"/>
</dbReference>
<feature type="region of interest" description="Disordered" evidence="1">
    <location>
        <begin position="921"/>
        <end position="940"/>
    </location>
</feature>
<dbReference type="PROSITE" id="PS50822">
    <property type="entry name" value="PIWI"/>
    <property type="match status" value="1"/>
</dbReference>
<dbReference type="Gene3D" id="3.40.50.2300">
    <property type="match status" value="1"/>
</dbReference>